<proteinExistence type="predicted"/>
<reference evidence="1" key="1">
    <citation type="submission" date="2022-06" db="EMBL/GenBank/DDBJ databases">
        <title>Phylogenomic reconstructions and comparative analyses of Kickxellomycotina fungi.</title>
        <authorList>
            <person name="Reynolds N.K."/>
            <person name="Stajich J.E."/>
            <person name="Barry K."/>
            <person name="Grigoriev I.V."/>
            <person name="Crous P."/>
            <person name="Smith M.E."/>
        </authorList>
    </citation>
    <scope>NUCLEOTIDE SEQUENCE</scope>
    <source>
        <strain evidence="1">RSA 2271</strain>
    </source>
</reference>
<dbReference type="Proteomes" id="UP001145114">
    <property type="component" value="Unassembled WGS sequence"/>
</dbReference>
<protein>
    <submittedName>
        <fullName evidence="1">Uncharacterized protein</fullName>
    </submittedName>
</protein>
<evidence type="ECO:0000313" key="2">
    <source>
        <dbReference type="Proteomes" id="UP001145114"/>
    </source>
</evidence>
<dbReference type="EMBL" id="JAMZIH010008418">
    <property type="protein sequence ID" value="KAJ1672291.1"/>
    <property type="molecule type" value="Genomic_DNA"/>
</dbReference>
<gene>
    <name evidence="1" type="ORF">EV182_007230</name>
</gene>
<feature type="non-terminal residue" evidence="1">
    <location>
        <position position="289"/>
    </location>
</feature>
<accession>A0ACC1HEN7</accession>
<evidence type="ECO:0000313" key="1">
    <source>
        <dbReference type="EMBL" id="KAJ1672291.1"/>
    </source>
</evidence>
<sequence length="289" mass="31873">MRTQVSFRLSASIAVADIIYSVVQLVLNSEQYTDSLSVMHIRFLFFLHLASVNAVIFNTFCIALNMTLTLLVDRRVLARKLSPWYELFAWLAAVAIGHPIFYLYKHMSKVHGLNIIIASDDSMGKIRTFVWLMYCWCAAALLYCVVVCVLVILRLAMMVGRKSKAGTLRCTEGRANYACFSDATTPVLSAAKLASPLLLSSSSALEAALTPGGSTATVGATRHGRALGNVNDEAGAPHYRRIEYRTRRDVHFAVIRIALYMVAPLVSTPIMPVYLSIEHPSVSIVNVVI</sequence>
<keyword evidence="2" id="KW-1185">Reference proteome</keyword>
<name>A0ACC1HEN7_9FUNG</name>
<comment type="caution">
    <text evidence="1">The sequence shown here is derived from an EMBL/GenBank/DDBJ whole genome shotgun (WGS) entry which is preliminary data.</text>
</comment>
<organism evidence="1 2">
    <name type="scientific">Spiromyces aspiralis</name>
    <dbReference type="NCBI Taxonomy" id="68401"/>
    <lineage>
        <taxon>Eukaryota</taxon>
        <taxon>Fungi</taxon>
        <taxon>Fungi incertae sedis</taxon>
        <taxon>Zoopagomycota</taxon>
        <taxon>Kickxellomycotina</taxon>
        <taxon>Kickxellomycetes</taxon>
        <taxon>Kickxellales</taxon>
        <taxon>Kickxellaceae</taxon>
        <taxon>Spiromyces</taxon>
    </lineage>
</organism>